<dbReference type="Proteomes" id="UP000249364">
    <property type="component" value="Unassembled WGS sequence"/>
</dbReference>
<proteinExistence type="predicted"/>
<dbReference type="OrthoDB" id="9778918at2"/>
<keyword evidence="2" id="KW-1185">Reference proteome</keyword>
<evidence type="ECO:0000313" key="2">
    <source>
        <dbReference type="Proteomes" id="UP000249364"/>
    </source>
</evidence>
<dbReference type="STRING" id="121821.GCA_001870675_00920"/>
<dbReference type="RefSeq" id="WP_071469720.1">
    <property type="nucleotide sequence ID" value="NZ_MEHT01000017.1"/>
</dbReference>
<dbReference type="NCBIfam" id="TIGR01863">
    <property type="entry name" value="cas_Csd1"/>
    <property type="match status" value="1"/>
</dbReference>
<accession>A0A2W7Q978</accession>
<dbReference type="InterPro" id="IPR010144">
    <property type="entry name" value="CRISPR-assoc_prot_Csd1-typ"/>
</dbReference>
<dbReference type="AlphaFoldDB" id="A0A2W7Q978"/>
<evidence type="ECO:0000313" key="1">
    <source>
        <dbReference type="EMBL" id="PZX44643.1"/>
    </source>
</evidence>
<dbReference type="CDD" id="cd09757">
    <property type="entry name" value="Cas8c_I-C"/>
    <property type="match status" value="1"/>
</dbReference>
<gene>
    <name evidence="1" type="ORF">LY56_01893</name>
</gene>
<name>A0A2W7Q978_9RHOB</name>
<protein>
    <submittedName>
        <fullName evidence="1">CRISPR-associated protein Csd1</fullName>
    </submittedName>
</protein>
<organism evidence="1 2">
    <name type="scientific">Roseinatronobacter thiooxidans</name>
    <dbReference type="NCBI Taxonomy" id="121821"/>
    <lineage>
        <taxon>Bacteria</taxon>
        <taxon>Pseudomonadati</taxon>
        <taxon>Pseudomonadota</taxon>
        <taxon>Alphaproteobacteria</taxon>
        <taxon>Rhodobacterales</taxon>
        <taxon>Paracoccaceae</taxon>
        <taxon>Roseinatronobacter</taxon>
    </lineage>
</organism>
<sequence length="601" mass="65467">MTILASLARLYDRMAEKGEAPRPGFSTENISFAVVLDTDGTPLRLADKRSLAGKKPAPVPMAVPEPPKDRRGLKIVPGFLWDPSPYSLGVSANSEKKLSLTSDNAHEKFSAFREKHLDLLKDTDDLVLLSVAKFLENWKPAEIERLPGFSPELLKTNIVFEIDAGGERGFAHERAAIRKLPIAVSDAHTATCLVYGEIAPITRLHPMFGSISDKQAAIVSFNIGSKDERGAASSYGKTQGDNAPVSEAAAFAYGTALNALLARGSTRNIRIADTTVAFWAEAPDPEVANMCDIMMGDALNPRDEMDARNELRAALQNVAEGRAGGDPRLDPQARVYMLGLAPNAARLSVRFWYPGTFGDFARNVTQFWDDLSILPAPWKGPPAVWSLLYETALRVGGRPKPETISPLLGGQVMRAVLTGQPLPRMLLSAVIGRIRADGDINGRRAAICKAVINRASKQEGIPVSLDPDNTNPAYCLGRLFAAYAYAEQSYAKRNATIRDKYLAGASANPARVFPLLMRGYEHNRSGLMKVTDQRRGSGVKADRAVSAILELLDGAQDLPTSLNMDDQGKFFVGFYHQWNAFFQKPEEAADAAADPILENFE</sequence>
<dbReference type="Pfam" id="PF09709">
    <property type="entry name" value="Cas_Csd1"/>
    <property type="match status" value="1"/>
</dbReference>
<reference evidence="1 2" key="1">
    <citation type="submission" date="2018-06" db="EMBL/GenBank/DDBJ databases">
        <title>Genomic Encyclopedia of Archaeal and Bacterial Type Strains, Phase II (KMG-II): from individual species to whole genera.</title>
        <authorList>
            <person name="Goeker M."/>
        </authorList>
    </citation>
    <scope>NUCLEOTIDE SEQUENCE [LARGE SCALE GENOMIC DNA]</scope>
    <source>
        <strain evidence="1 2">DSM 13087</strain>
    </source>
</reference>
<dbReference type="EMBL" id="QKZQ01000007">
    <property type="protein sequence ID" value="PZX44643.1"/>
    <property type="molecule type" value="Genomic_DNA"/>
</dbReference>
<comment type="caution">
    <text evidence="1">The sequence shown here is derived from an EMBL/GenBank/DDBJ whole genome shotgun (WGS) entry which is preliminary data.</text>
</comment>